<dbReference type="EMBL" id="CP064942">
    <property type="protein sequence ID" value="QPH55376.1"/>
    <property type="molecule type" value="Genomic_DNA"/>
</dbReference>
<sequence length="528" mass="56078">MKLSKVVRGTIGRVGLAAALTLTTAPVVAQQVTLQSYDGSITLRGDLVEFDGQNYLIRSAIGDITIDAYQVSCEGTGCPDPSLLVSEFRIAGSDTIGGDLMPALVEGYSFALDADIAANQLNADGSRALAIEDLSGGKIADVEIASANSGAAFQSLLEGSASIGMASRQVRPREAQAFDAANLGNITDPTQEYILALDGLLVVTSRTNPVRNLSLEEMAGIFSGDITNWSQVGGANAPINVYSREAGSGTRGVFASTVLDPLGLEMTSNARVINDNADLSDAVANDPFGIGFTSYANERNAQAVGIEEVCGIVTEPSVFNIKAEEYPLARRLYLYTTNQTLPNHARNLIDFVSSDAAQDIIADAGFIDQGISGAAMNEQGLRLASAMLAAEDAEQLTDVRDFASLMLNAERLSTTLRFQPGSSLLDAKAQRDVVRVAEQLARGAYDGKEVMLVGFTDSIGRPDLNRALSERRAEQVLEAIVQAAPAGSLDDQQINVLGFGEISPVGCNETFQGRQVNRRVEIWIRDRV</sequence>
<evidence type="ECO:0000256" key="5">
    <source>
        <dbReference type="SAM" id="SignalP"/>
    </source>
</evidence>
<dbReference type="RefSeq" id="WP_196104575.1">
    <property type="nucleotide sequence ID" value="NZ_CP064942.1"/>
</dbReference>
<dbReference type="Pfam" id="PF00691">
    <property type="entry name" value="OmpA"/>
    <property type="match status" value="1"/>
</dbReference>
<dbReference type="Gene3D" id="3.30.1330.60">
    <property type="entry name" value="OmpA-like domain"/>
    <property type="match status" value="1"/>
</dbReference>
<dbReference type="CDD" id="cd07185">
    <property type="entry name" value="OmpA_C-like"/>
    <property type="match status" value="1"/>
</dbReference>
<dbReference type="KEGG" id="poz:I0K15_06470"/>
<proteinExistence type="predicted"/>
<dbReference type="PANTHER" id="PTHR30570:SF1">
    <property type="entry name" value="PHOSPHATE-BINDING PROTEIN PSTS"/>
    <property type="match status" value="1"/>
</dbReference>
<accession>A0A7S9LUG0</accession>
<organism evidence="7 8">
    <name type="scientific">Pontivivens ytuae</name>
    <dbReference type="NCBI Taxonomy" id="2789856"/>
    <lineage>
        <taxon>Bacteria</taxon>
        <taxon>Pseudomonadati</taxon>
        <taxon>Pseudomonadota</taxon>
        <taxon>Alphaproteobacteria</taxon>
        <taxon>Rhodobacterales</taxon>
        <taxon>Paracoccaceae</taxon>
        <taxon>Pontivivens</taxon>
    </lineage>
</organism>
<keyword evidence="2 5" id="KW-0732">Signal</keyword>
<dbReference type="PRINTS" id="PR01021">
    <property type="entry name" value="OMPADOMAIN"/>
</dbReference>
<dbReference type="GO" id="GO:0016020">
    <property type="term" value="C:membrane"/>
    <property type="evidence" value="ECO:0007669"/>
    <property type="project" value="UniProtKB-SubCell"/>
</dbReference>
<reference evidence="7 8" key="1">
    <citation type="submission" date="2020-11" db="EMBL/GenBank/DDBJ databases">
        <title>Description of Pontivivens ytuae sp. nov. isolated from deep sea sediment of Mariana Trench.</title>
        <authorList>
            <person name="Wang Z."/>
            <person name="Sun Q.-L."/>
            <person name="Xu X.-D."/>
            <person name="Tang Y.-Z."/>
            <person name="Zhang J."/>
        </authorList>
    </citation>
    <scope>NUCLEOTIDE SEQUENCE [LARGE SCALE GENOMIC DNA]</scope>
    <source>
        <strain evidence="7 8">MT2928</strain>
    </source>
</reference>
<feature type="domain" description="OmpA-like" evidence="6">
    <location>
        <begin position="405"/>
        <end position="528"/>
    </location>
</feature>
<name>A0A7S9LUG0_9RHOB</name>
<evidence type="ECO:0000313" key="8">
    <source>
        <dbReference type="Proteomes" id="UP000594800"/>
    </source>
</evidence>
<evidence type="ECO:0000256" key="4">
    <source>
        <dbReference type="PROSITE-ProRule" id="PRU00473"/>
    </source>
</evidence>
<feature type="signal peptide" evidence="5">
    <location>
        <begin position="1"/>
        <end position="29"/>
    </location>
</feature>
<keyword evidence="3 4" id="KW-0472">Membrane</keyword>
<protein>
    <submittedName>
        <fullName evidence="7">Phosphate ABC transporter substrate-binding/OmpA family protein</fullName>
    </submittedName>
</protein>
<dbReference type="InterPro" id="IPR006664">
    <property type="entry name" value="OMP_bac"/>
</dbReference>
<dbReference type="InterPro" id="IPR050811">
    <property type="entry name" value="Phosphate_ABC_transporter"/>
</dbReference>
<dbReference type="CDD" id="cd13653">
    <property type="entry name" value="PBP2_phosphate_like_1"/>
    <property type="match status" value="1"/>
</dbReference>
<dbReference type="PROSITE" id="PS51123">
    <property type="entry name" value="OMPA_2"/>
    <property type="match status" value="1"/>
</dbReference>
<dbReference type="SUPFAM" id="SSF103088">
    <property type="entry name" value="OmpA-like"/>
    <property type="match status" value="1"/>
</dbReference>
<evidence type="ECO:0000256" key="1">
    <source>
        <dbReference type="ARBA" id="ARBA00004370"/>
    </source>
</evidence>
<feature type="chain" id="PRO_5032546407" evidence="5">
    <location>
        <begin position="30"/>
        <end position="528"/>
    </location>
</feature>
<gene>
    <name evidence="7" type="ORF">I0K15_06470</name>
</gene>
<dbReference type="AlphaFoldDB" id="A0A7S9LUG0"/>
<keyword evidence="8" id="KW-1185">Reference proteome</keyword>
<dbReference type="InterPro" id="IPR024370">
    <property type="entry name" value="PBP_domain"/>
</dbReference>
<evidence type="ECO:0000313" key="7">
    <source>
        <dbReference type="EMBL" id="QPH55376.1"/>
    </source>
</evidence>
<dbReference type="PANTHER" id="PTHR30570">
    <property type="entry name" value="PERIPLASMIC PHOSPHATE BINDING COMPONENT OF PHOSPHATE ABC TRANSPORTER"/>
    <property type="match status" value="1"/>
</dbReference>
<comment type="subcellular location">
    <subcellularLocation>
        <location evidence="1">Membrane</location>
    </subcellularLocation>
</comment>
<dbReference type="Gene3D" id="3.40.190.10">
    <property type="entry name" value="Periplasmic binding protein-like II"/>
    <property type="match status" value="2"/>
</dbReference>
<evidence type="ECO:0000259" key="6">
    <source>
        <dbReference type="PROSITE" id="PS51123"/>
    </source>
</evidence>
<dbReference type="InterPro" id="IPR006665">
    <property type="entry name" value="OmpA-like"/>
</dbReference>
<evidence type="ECO:0000256" key="3">
    <source>
        <dbReference type="ARBA" id="ARBA00023136"/>
    </source>
</evidence>
<dbReference type="InterPro" id="IPR036737">
    <property type="entry name" value="OmpA-like_sf"/>
</dbReference>
<dbReference type="Pfam" id="PF12849">
    <property type="entry name" value="PBP_like_2"/>
    <property type="match status" value="1"/>
</dbReference>
<evidence type="ECO:0000256" key="2">
    <source>
        <dbReference type="ARBA" id="ARBA00022729"/>
    </source>
</evidence>
<dbReference type="SUPFAM" id="SSF53850">
    <property type="entry name" value="Periplasmic binding protein-like II"/>
    <property type="match status" value="1"/>
</dbReference>
<dbReference type="Proteomes" id="UP000594800">
    <property type="component" value="Chromosome"/>
</dbReference>